<reference evidence="2 3" key="1">
    <citation type="journal article" date="2013" name="Proc. Natl. Acad. Sci. U.S.A.">
        <title>Fine-scale variation in meiotic recombination in Mimulus inferred from population shotgun sequencing.</title>
        <authorList>
            <person name="Hellsten U."/>
            <person name="Wright K.M."/>
            <person name="Jenkins J."/>
            <person name="Shu S."/>
            <person name="Yuan Y."/>
            <person name="Wessler S.R."/>
            <person name="Schmutz J."/>
            <person name="Willis J.H."/>
            <person name="Rokhsar D.S."/>
        </authorList>
    </citation>
    <scope>NUCLEOTIDE SEQUENCE [LARGE SCALE GENOMIC DNA]</scope>
    <source>
        <strain evidence="3">cv. DUN x IM62</strain>
    </source>
</reference>
<protein>
    <submittedName>
        <fullName evidence="2">Uncharacterized protein</fullName>
    </submittedName>
</protein>
<evidence type="ECO:0000313" key="3">
    <source>
        <dbReference type="Proteomes" id="UP000030748"/>
    </source>
</evidence>
<dbReference type="Proteomes" id="UP000030748">
    <property type="component" value="Unassembled WGS sequence"/>
</dbReference>
<organism evidence="2 3">
    <name type="scientific">Erythranthe guttata</name>
    <name type="common">Yellow monkey flower</name>
    <name type="synonym">Mimulus guttatus</name>
    <dbReference type="NCBI Taxonomy" id="4155"/>
    <lineage>
        <taxon>Eukaryota</taxon>
        <taxon>Viridiplantae</taxon>
        <taxon>Streptophyta</taxon>
        <taxon>Embryophyta</taxon>
        <taxon>Tracheophyta</taxon>
        <taxon>Spermatophyta</taxon>
        <taxon>Magnoliopsida</taxon>
        <taxon>eudicotyledons</taxon>
        <taxon>Gunneridae</taxon>
        <taxon>Pentapetalae</taxon>
        <taxon>asterids</taxon>
        <taxon>lamiids</taxon>
        <taxon>Lamiales</taxon>
        <taxon>Phrymaceae</taxon>
        <taxon>Erythranthe</taxon>
    </lineage>
</organism>
<dbReference type="STRING" id="4155.A0A022QGH9"/>
<evidence type="ECO:0000313" key="2">
    <source>
        <dbReference type="EMBL" id="EYU26358.1"/>
    </source>
</evidence>
<proteinExistence type="predicted"/>
<feature type="region of interest" description="Disordered" evidence="1">
    <location>
        <begin position="1"/>
        <end position="101"/>
    </location>
</feature>
<name>A0A022QGH9_ERYGU</name>
<sequence>MRLSRSESVAERKKDKKLRNKHKGKKKHKRLDSICEKSYTSSQREVEDVEPSGLINGDDELELRRSNRARKAPVLLDSSPMPPKKRQKIGGSVERVKREDA</sequence>
<dbReference type="EMBL" id="KI631699">
    <property type="protein sequence ID" value="EYU26358.1"/>
    <property type="molecule type" value="Genomic_DNA"/>
</dbReference>
<evidence type="ECO:0000256" key="1">
    <source>
        <dbReference type="SAM" id="MobiDB-lite"/>
    </source>
</evidence>
<dbReference type="AlphaFoldDB" id="A0A022QGH9"/>
<feature type="compositionally biased region" description="Basic and acidic residues" evidence="1">
    <location>
        <begin position="1"/>
        <end position="13"/>
    </location>
</feature>
<feature type="non-terminal residue" evidence="2">
    <location>
        <position position="101"/>
    </location>
</feature>
<feature type="compositionally biased region" description="Basic residues" evidence="1">
    <location>
        <begin position="14"/>
        <end position="30"/>
    </location>
</feature>
<gene>
    <name evidence="2" type="ORF">MIMGU_mgv1a0001701mg</name>
</gene>
<keyword evidence="3" id="KW-1185">Reference proteome</keyword>
<accession>A0A022QGH9</accession>